<reference evidence="3 4" key="1">
    <citation type="submission" date="2018-08" db="EMBL/GenBank/DDBJ databases">
        <authorList>
            <person name="Khan S.A."/>
            <person name="Jeon C.O."/>
            <person name="Chun B.H."/>
            <person name="Jeong S.E."/>
        </authorList>
    </citation>
    <scope>NUCLEOTIDE SEQUENCE [LARGE SCALE GENOMIC DNA]</scope>
    <source>
        <strain evidence="3 4">S-16</strain>
    </source>
</reference>
<keyword evidence="4" id="KW-1185">Reference proteome</keyword>
<dbReference type="Pfam" id="PF00857">
    <property type="entry name" value="Isochorismatase"/>
    <property type="match status" value="1"/>
</dbReference>
<accession>A0A3N7JNW6</accession>
<name>A0A3N7JNW6_9BURK</name>
<evidence type="ECO:0000256" key="1">
    <source>
        <dbReference type="ARBA" id="ARBA00022801"/>
    </source>
</evidence>
<dbReference type="InterPro" id="IPR050272">
    <property type="entry name" value="Isochorismatase-like_hydrls"/>
</dbReference>
<dbReference type="GO" id="GO:0016787">
    <property type="term" value="F:hydrolase activity"/>
    <property type="evidence" value="ECO:0007669"/>
    <property type="project" value="UniProtKB-KW"/>
</dbReference>
<dbReference type="PANTHER" id="PTHR43540:SF6">
    <property type="entry name" value="ISOCHORISMATASE-LIKE DOMAIN-CONTAINING PROTEIN"/>
    <property type="match status" value="1"/>
</dbReference>
<dbReference type="Proteomes" id="UP000267464">
    <property type="component" value="Unassembled WGS sequence"/>
</dbReference>
<dbReference type="Gene3D" id="3.40.50.850">
    <property type="entry name" value="Isochorismatase-like"/>
    <property type="match status" value="1"/>
</dbReference>
<gene>
    <name evidence="3" type="ORF">DZC73_21190</name>
</gene>
<evidence type="ECO:0000259" key="2">
    <source>
        <dbReference type="Pfam" id="PF00857"/>
    </source>
</evidence>
<dbReference type="EMBL" id="QUSW01000006">
    <property type="protein sequence ID" value="RQP22809.1"/>
    <property type="molecule type" value="Genomic_DNA"/>
</dbReference>
<protein>
    <submittedName>
        <fullName evidence="3">Cysteine hydrolase</fullName>
    </submittedName>
</protein>
<proteinExistence type="predicted"/>
<dbReference type="InterPro" id="IPR000868">
    <property type="entry name" value="Isochorismatase-like_dom"/>
</dbReference>
<keyword evidence="1 3" id="KW-0378">Hydrolase</keyword>
<comment type="caution">
    <text evidence="3">The sequence shown here is derived from an EMBL/GenBank/DDBJ whole genome shotgun (WGS) entry which is preliminary data.</text>
</comment>
<sequence length="196" mass="21689">MAPTAHRSVAGPRRASPDALLVLDMISCWDFPDAGHLLPHALHVTPRIARLCTRAREHAVPVIYGNDNRGQWRSDFRQLVAQSLEGSDAARTITHALMPSNEDYFVLKPQHSAFYATPLQLLLETLGVRRLVITGVATDQCVLHTAMDARMRGLDVTVPSDTCATQDAARQQRALRQFTDALQVATPLSAAFRWAR</sequence>
<dbReference type="AlphaFoldDB" id="A0A3N7JNW6"/>
<evidence type="ECO:0000313" key="4">
    <source>
        <dbReference type="Proteomes" id="UP000267464"/>
    </source>
</evidence>
<dbReference type="OrthoDB" id="9781985at2"/>
<dbReference type="RefSeq" id="WP_124542383.1">
    <property type="nucleotide sequence ID" value="NZ_QUSW01000006.1"/>
</dbReference>
<dbReference type="SUPFAM" id="SSF52499">
    <property type="entry name" value="Isochorismatase-like hydrolases"/>
    <property type="match status" value="1"/>
</dbReference>
<evidence type="ECO:0000313" key="3">
    <source>
        <dbReference type="EMBL" id="RQP22809.1"/>
    </source>
</evidence>
<feature type="domain" description="Isochorismatase-like" evidence="2">
    <location>
        <begin position="19"/>
        <end position="182"/>
    </location>
</feature>
<dbReference type="InterPro" id="IPR036380">
    <property type="entry name" value="Isochorismatase-like_sf"/>
</dbReference>
<dbReference type="CDD" id="cd00431">
    <property type="entry name" value="cysteine_hydrolases"/>
    <property type="match status" value="1"/>
</dbReference>
<dbReference type="PANTHER" id="PTHR43540">
    <property type="entry name" value="PEROXYUREIDOACRYLATE/UREIDOACRYLATE AMIDOHYDROLASE-RELATED"/>
    <property type="match status" value="1"/>
</dbReference>
<reference evidence="3 4" key="2">
    <citation type="submission" date="2018-12" db="EMBL/GenBank/DDBJ databases">
        <title>Rhizobacter gummiphilus sp. nov., a rubber-degrading bacterium isolated from the soil of a botanical garden in Japan.</title>
        <authorList>
            <person name="Shunsuke S.S."/>
        </authorList>
    </citation>
    <scope>NUCLEOTIDE SEQUENCE [LARGE SCALE GENOMIC DNA]</scope>
    <source>
        <strain evidence="3 4">S-16</strain>
    </source>
</reference>
<organism evidence="3 4">
    <name type="scientific">Piscinibacter terrae</name>
    <dbReference type="NCBI Taxonomy" id="2496871"/>
    <lineage>
        <taxon>Bacteria</taxon>
        <taxon>Pseudomonadati</taxon>
        <taxon>Pseudomonadota</taxon>
        <taxon>Betaproteobacteria</taxon>
        <taxon>Burkholderiales</taxon>
        <taxon>Sphaerotilaceae</taxon>
        <taxon>Piscinibacter</taxon>
    </lineage>
</organism>